<evidence type="ECO:0000256" key="3">
    <source>
        <dbReference type="ARBA" id="ARBA00022670"/>
    </source>
</evidence>
<keyword evidence="3" id="KW-0645">Protease</keyword>
<dbReference type="GO" id="GO:0046872">
    <property type="term" value="F:metal ion binding"/>
    <property type="evidence" value="ECO:0007669"/>
    <property type="project" value="UniProtKB-UniRule"/>
</dbReference>
<name>A0A544QYB8_9FIRM</name>
<dbReference type="SUPFAM" id="SSF53187">
    <property type="entry name" value="Zn-dependent exopeptidases"/>
    <property type="match status" value="1"/>
</dbReference>
<evidence type="ECO:0000256" key="5">
    <source>
        <dbReference type="ARBA" id="ARBA00022801"/>
    </source>
</evidence>
<feature type="binding site" evidence="8">
    <location>
        <position position="164"/>
    </location>
    <ligand>
        <name>Zn(2+)</name>
        <dbReference type="ChEBI" id="CHEBI:29105"/>
        <label>1</label>
    </ligand>
</feature>
<comment type="cofactor">
    <cofactor evidence="8">
        <name>a divalent metal cation</name>
        <dbReference type="ChEBI" id="CHEBI:60240"/>
    </cofactor>
    <text evidence="8">Binds 2 divalent metal cations per subunit.</text>
</comment>
<feature type="binding site" evidence="8">
    <location>
        <position position="164"/>
    </location>
    <ligand>
        <name>Zn(2+)</name>
        <dbReference type="ChEBI" id="CHEBI:29105"/>
        <label>2</label>
    </ligand>
</feature>
<organism evidence="9 10">
    <name type="scientific">Peptacetobacter hominis</name>
    <dbReference type="NCBI Taxonomy" id="2743610"/>
    <lineage>
        <taxon>Bacteria</taxon>
        <taxon>Bacillati</taxon>
        <taxon>Bacillota</taxon>
        <taxon>Clostridia</taxon>
        <taxon>Peptostreptococcales</taxon>
        <taxon>Peptostreptococcaceae</taxon>
        <taxon>Peptacetobacter</taxon>
    </lineage>
</organism>
<dbReference type="Pfam" id="PF05343">
    <property type="entry name" value="Peptidase_M42"/>
    <property type="match status" value="1"/>
</dbReference>
<evidence type="ECO:0000313" key="9">
    <source>
        <dbReference type="EMBL" id="TQQ85664.1"/>
    </source>
</evidence>
<gene>
    <name evidence="9" type="ORF">EXD82_00150</name>
</gene>
<evidence type="ECO:0000256" key="4">
    <source>
        <dbReference type="ARBA" id="ARBA00022723"/>
    </source>
</evidence>
<comment type="caution">
    <text evidence="9">The sequence shown here is derived from an EMBL/GenBank/DDBJ whole genome shotgun (WGS) entry which is preliminary data.</text>
</comment>
<dbReference type="InterPro" id="IPR023367">
    <property type="entry name" value="Peptidase_M42_dom2"/>
</dbReference>
<comment type="similarity">
    <text evidence="1 6">Belongs to the peptidase M42 family.</text>
</comment>
<keyword evidence="4 8" id="KW-0479">Metal-binding</keyword>
<dbReference type="Proteomes" id="UP000317863">
    <property type="component" value="Unassembled WGS sequence"/>
</dbReference>
<dbReference type="Gene3D" id="2.40.30.40">
    <property type="entry name" value="Peptidase M42, domain 2"/>
    <property type="match status" value="1"/>
</dbReference>
<dbReference type="OrthoDB" id="9772053at2"/>
<evidence type="ECO:0000256" key="7">
    <source>
        <dbReference type="PIRSR" id="PIRSR001123-1"/>
    </source>
</evidence>
<evidence type="ECO:0000256" key="1">
    <source>
        <dbReference type="ARBA" id="ARBA00006272"/>
    </source>
</evidence>
<evidence type="ECO:0000256" key="6">
    <source>
        <dbReference type="PIRNR" id="PIRNR001123"/>
    </source>
</evidence>
<feature type="binding site" evidence="8">
    <location>
        <position position="219"/>
    </location>
    <ligand>
        <name>Zn(2+)</name>
        <dbReference type="ChEBI" id="CHEBI:29105"/>
        <label>1</label>
    </ligand>
</feature>
<dbReference type="SUPFAM" id="SSF101821">
    <property type="entry name" value="Aminopeptidase/glucanase lid domain"/>
    <property type="match status" value="1"/>
</dbReference>
<dbReference type="InterPro" id="IPR008007">
    <property type="entry name" value="Peptidase_M42"/>
</dbReference>
<keyword evidence="10" id="KW-1185">Reference proteome</keyword>
<proteinExistence type="inferred from homology"/>
<dbReference type="GO" id="GO:0006508">
    <property type="term" value="P:proteolysis"/>
    <property type="evidence" value="ECO:0007669"/>
    <property type="project" value="UniProtKB-KW"/>
</dbReference>
<dbReference type="AlphaFoldDB" id="A0A544QYB8"/>
<dbReference type="InterPro" id="IPR051464">
    <property type="entry name" value="Peptidase_M42_aminopept"/>
</dbReference>
<sequence>MDKKFLGELCEIDSIATYEGSVRKKLKEKHINADSVEYDGIGSQIFNYKGKGPKVMFAAHMDEVGFMVRNITDIGMLDVIPIGGVKDSAKQFQKVTVTTEEGKKIKGLMNSKMDGEKAVSTYVDLGLENAEQVKNLGIEIGNMVTFSSKSEWLSEDILMAKALDDRIGNFVLAEVAQRLSEVEHECDLYLCNTVQEEVGTRGGKCSADIINPDIFFAVDVACAPDLERGSSNHRKMGKGFMILHYDKTMIPNRKLLKYLKSIANKHNIEFQSDMFGGGGTDAGNAHMINGGRPAAVLGIPLRYCHGSYSMVSMTDVELLVEFIIEIIKDIDNETIKEITDFE</sequence>
<dbReference type="PANTHER" id="PTHR32481">
    <property type="entry name" value="AMINOPEPTIDASE"/>
    <property type="match status" value="1"/>
</dbReference>
<feature type="binding site" evidence="8">
    <location>
        <position position="197"/>
    </location>
    <ligand>
        <name>Zn(2+)</name>
        <dbReference type="ChEBI" id="CHEBI:29105"/>
        <label>2</label>
    </ligand>
</feature>
<keyword evidence="5" id="KW-0378">Hydrolase</keyword>
<keyword evidence="2 9" id="KW-0031">Aminopeptidase</keyword>
<accession>A0A544QYB8</accession>
<dbReference type="EMBL" id="SGJB01000001">
    <property type="protein sequence ID" value="TQQ85664.1"/>
    <property type="molecule type" value="Genomic_DNA"/>
</dbReference>
<dbReference type="GO" id="GO:0004177">
    <property type="term" value="F:aminopeptidase activity"/>
    <property type="evidence" value="ECO:0007669"/>
    <property type="project" value="UniProtKB-UniRule"/>
</dbReference>
<dbReference type="Gene3D" id="3.40.630.10">
    <property type="entry name" value="Zn peptidases"/>
    <property type="match status" value="1"/>
</dbReference>
<feature type="binding site" evidence="8">
    <location>
        <position position="60"/>
    </location>
    <ligand>
        <name>Zn(2+)</name>
        <dbReference type="ChEBI" id="CHEBI:29105"/>
        <label>1</label>
    </ligand>
</feature>
<evidence type="ECO:0000256" key="8">
    <source>
        <dbReference type="PIRSR" id="PIRSR001123-2"/>
    </source>
</evidence>
<dbReference type="RefSeq" id="WP_142534894.1">
    <property type="nucleotide sequence ID" value="NZ_SGJB01000001.1"/>
</dbReference>
<protein>
    <submittedName>
        <fullName evidence="9">Aminopeptidase</fullName>
    </submittedName>
</protein>
<evidence type="ECO:0000313" key="10">
    <source>
        <dbReference type="Proteomes" id="UP000317863"/>
    </source>
</evidence>
<dbReference type="PANTHER" id="PTHR32481:SF0">
    <property type="entry name" value="AMINOPEPTIDASE YPDE-RELATED"/>
    <property type="match status" value="1"/>
</dbReference>
<reference evidence="9 10" key="1">
    <citation type="submission" date="2019-02" db="EMBL/GenBank/DDBJ databases">
        <title>Peptostreptococcaceae bacterium ZHW00191 nov., a new bacterium isolated from the human gut.</title>
        <authorList>
            <person name="Zhou H.-W."/>
            <person name="Chen X.-J."/>
        </authorList>
    </citation>
    <scope>NUCLEOTIDE SEQUENCE [LARGE SCALE GENOMIC DNA]</scope>
    <source>
        <strain evidence="9 10">ZHW00191</strain>
    </source>
</reference>
<dbReference type="PIRSF" id="PIRSF001123">
    <property type="entry name" value="PepA_GA"/>
    <property type="match status" value="1"/>
</dbReference>
<evidence type="ECO:0000256" key="2">
    <source>
        <dbReference type="ARBA" id="ARBA00022438"/>
    </source>
</evidence>
<feature type="binding site" evidence="8">
    <location>
        <position position="305"/>
    </location>
    <ligand>
        <name>Zn(2+)</name>
        <dbReference type="ChEBI" id="CHEBI:29105"/>
        <label>2</label>
    </ligand>
</feature>
<feature type="active site" description="Proton acceptor" evidence="7">
    <location>
        <position position="196"/>
    </location>
</feature>